<proteinExistence type="predicted"/>
<sequence>MANFSRVYEHFRVDFGKGTVAAKEANVHLKHVGEMLVYGQRSGVGVQSTILGLIECIRSSVAPAAMS</sequence>
<reference evidence="1 2" key="1">
    <citation type="journal article" date="2021" name="BMC Genomics">
        <title>Datura genome reveals duplications of psychoactive alkaloid biosynthetic genes and high mutation rate following tissue culture.</title>
        <authorList>
            <person name="Rajewski A."/>
            <person name="Carter-House D."/>
            <person name="Stajich J."/>
            <person name="Litt A."/>
        </authorList>
    </citation>
    <scope>NUCLEOTIDE SEQUENCE [LARGE SCALE GENOMIC DNA]</scope>
    <source>
        <strain evidence="1">AR-01</strain>
    </source>
</reference>
<name>A0ABS8WUL1_DATST</name>
<evidence type="ECO:0000313" key="2">
    <source>
        <dbReference type="Proteomes" id="UP000823775"/>
    </source>
</evidence>
<accession>A0ABS8WUL1</accession>
<protein>
    <submittedName>
        <fullName evidence="1">Uncharacterized protein</fullName>
    </submittedName>
</protein>
<keyword evidence="2" id="KW-1185">Reference proteome</keyword>
<gene>
    <name evidence="1" type="ORF">HAX54_003391</name>
</gene>
<dbReference type="Proteomes" id="UP000823775">
    <property type="component" value="Unassembled WGS sequence"/>
</dbReference>
<organism evidence="1 2">
    <name type="scientific">Datura stramonium</name>
    <name type="common">Jimsonweed</name>
    <name type="synonym">Common thornapple</name>
    <dbReference type="NCBI Taxonomy" id="4076"/>
    <lineage>
        <taxon>Eukaryota</taxon>
        <taxon>Viridiplantae</taxon>
        <taxon>Streptophyta</taxon>
        <taxon>Embryophyta</taxon>
        <taxon>Tracheophyta</taxon>
        <taxon>Spermatophyta</taxon>
        <taxon>Magnoliopsida</taxon>
        <taxon>eudicotyledons</taxon>
        <taxon>Gunneridae</taxon>
        <taxon>Pentapetalae</taxon>
        <taxon>asterids</taxon>
        <taxon>lamiids</taxon>
        <taxon>Solanales</taxon>
        <taxon>Solanaceae</taxon>
        <taxon>Solanoideae</taxon>
        <taxon>Datureae</taxon>
        <taxon>Datura</taxon>
    </lineage>
</organism>
<comment type="caution">
    <text evidence="1">The sequence shown here is derived from an EMBL/GenBank/DDBJ whole genome shotgun (WGS) entry which is preliminary data.</text>
</comment>
<evidence type="ECO:0000313" key="1">
    <source>
        <dbReference type="EMBL" id="MCE3215765.1"/>
    </source>
</evidence>
<dbReference type="EMBL" id="JACEIK010011549">
    <property type="protein sequence ID" value="MCE3215765.1"/>
    <property type="molecule type" value="Genomic_DNA"/>
</dbReference>